<evidence type="ECO:0000313" key="2">
    <source>
        <dbReference type="EMBL" id="TXC10047.1"/>
    </source>
</evidence>
<gene>
    <name evidence="2" type="ORF">FocTR4_00004993</name>
</gene>
<dbReference type="Proteomes" id="UP000321331">
    <property type="component" value="Unassembled WGS sequence"/>
</dbReference>
<evidence type="ECO:0000256" key="1">
    <source>
        <dbReference type="SAM" id="MobiDB-lite"/>
    </source>
</evidence>
<comment type="caution">
    <text evidence="2">The sequence shown here is derived from an EMBL/GenBank/DDBJ whole genome shotgun (WGS) entry which is preliminary data.</text>
</comment>
<protein>
    <submittedName>
        <fullName evidence="2">Uncharacterized protein</fullName>
    </submittedName>
</protein>
<feature type="compositionally biased region" description="Basic and acidic residues" evidence="1">
    <location>
        <begin position="43"/>
        <end position="64"/>
    </location>
</feature>
<evidence type="ECO:0000313" key="3">
    <source>
        <dbReference type="Proteomes" id="UP000321331"/>
    </source>
</evidence>
<proteinExistence type="predicted"/>
<accession>A0A5C6TGQ9</accession>
<organism evidence="2 3">
    <name type="scientific">Fusarium oxysporum f. sp. cubense</name>
    <dbReference type="NCBI Taxonomy" id="61366"/>
    <lineage>
        <taxon>Eukaryota</taxon>
        <taxon>Fungi</taxon>
        <taxon>Dikarya</taxon>
        <taxon>Ascomycota</taxon>
        <taxon>Pezizomycotina</taxon>
        <taxon>Sordariomycetes</taxon>
        <taxon>Hypocreomycetidae</taxon>
        <taxon>Hypocreales</taxon>
        <taxon>Nectriaceae</taxon>
        <taxon>Fusarium</taxon>
        <taxon>Fusarium oxysporum species complex</taxon>
    </lineage>
</organism>
<feature type="region of interest" description="Disordered" evidence="1">
    <location>
        <begin position="34"/>
        <end position="64"/>
    </location>
</feature>
<reference evidence="2 3" key="1">
    <citation type="submission" date="2019-07" db="EMBL/GenBank/DDBJ databases">
        <title>The First High-Quality Draft Genome Sequence of the Causal Agent of the Current Panama Disease Epidemic.</title>
        <authorList>
            <person name="Warmington R.J."/>
            <person name="Kay W."/>
            <person name="Jeffries A."/>
            <person name="Bebber D."/>
            <person name="Moore K."/>
            <person name="Studholme D.J."/>
        </authorList>
    </citation>
    <scope>NUCLEOTIDE SEQUENCE [LARGE SCALE GENOMIC DNA]</scope>
    <source>
        <strain evidence="2 3">TR4</strain>
    </source>
</reference>
<name>A0A5C6TGQ9_FUSOC</name>
<dbReference type="AlphaFoldDB" id="A0A5C6TGQ9"/>
<sequence length="64" mass="6828">MGAQFGDGFKVKDAVVSMSGPVFGWFVGGEKGAVRTQNQQGSGHEKGETRARGENALDEARRET</sequence>
<dbReference type="EMBL" id="VMNF01000004">
    <property type="protein sequence ID" value="TXC10047.1"/>
    <property type="molecule type" value="Genomic_DNA"/>
</dbReference>